<evidence type="ECO:0000313" key="1">
    <source>
        <dbReference type="EMBL" id="CAF4535536.1"/>
    </source>
</evidence>
<name>A0A820XMX6_9BILA</name>
<gene>
    <name evidence="1" type="ORF">UJA718_LOCUS28458</name>
</gene>
<proteinExistence type="predicted"/>
<reference evidence="1" key="1">
    <citation type="submission" date="2021-02" db="EMBL/GenBank/DDBJ databases">
        <authorList>
            <person name="Nowell W R."/>
        </authorList>
    </citation>
    <scope>NUCLEOTIDE SEQUENCE</scope>
</reference>
<dbReference type="Proteomes" id="UP000663873">
    <property type="component" value="Unassembled WGS sequence"/>
</dbReference>
<feature type="non-terminal residue" evidence="1">
    <location>
        <position position="1"/>
    </location>
</feature>
<sequence length="157" mass="18186">MSKSTCHSRLSSTATTPDLDVNNIELQNLIDFRNQTNTNDKRFNNINYVRHVLRKVFGSHSKKYSSRRSTISDDNLTDQTLTIDNLMAPILIHPCLQYDKHETFSGELLLDWLLIHFENRYEDIPLIKQVILQCCTCLIGLGVLRIEENNSDSELFQ</sequence>
<dbReference type="AlphaFoldDB" id="A0A820XMX6"/>
<dbReference type="EMBL" id="CAJOBP010008474">
    <property type="protein sequence ID" value="CAF4535536.1"/>
    <property type="molecule type" value="Genomic_DNA"/>
</dbReference>
<evidence type="ECO:0000313" key="2">
    <source>
        <dbReference type="Proteomes" id="UP000663873"/>
    </source>
</evidence>
<protein>
    <submittedName>
        <fullName evidence="1">Uncharacterized protein</fullName>
    </submittedName>
</protein>
<accession>A0A820XMX6</accession>
<comment type="caution">
    <text evidence="1">The sequence shown here is derived from an EMBL/GenBank/DDBJ whole genome shotgun (WGS) entry which is preliminary data.</text>
</comment>
<organism evidence="1 2">
    <name type="scientific">Rotaria socialis</name>
    <dbReference type="NCBI Taxonomy" id="392032"/>
    <lineage>
        <taxon>Eukaryota</taxon>
        <taxon>Metazoa</taxon>
        <taxon>Spiralia</taxon>
        <taxon>Gnathifera</taxon>
        <taxon>Rotifera</taxon>
        <taxon>Eurotatoria</taxon>
        <taxon>Bdelloidea</taxon>
        <taxon>Philodinida</taxon>
        <taxon>Philodinidae</taxon>
        <taxon>Rotaria</taxon>
    </lineage>
</organism>
<keyword evidence="2" id="KW-1185">Reference proteome</keyword>